<reference evidence="2 3" key="1">
    <citation type="journal article" date="2016" name="Nat. Commun.">
        <title>Ectomycorrhizal ecology is imprinted in the genome of the dominant symbiotic fungus Cenococcum geophilum.</title>
        <authorList>
            <consortium name="DOE Joint Genome Institute"/>
            <person name="Peter M."/>
            <person name="Kohler A."/>
            <person name="Ohm R.A."/>
            <person name="Kuo A."/>
            <person name="Krutzmann J."/>
            <person name="Morin E."/>
            <person name="Arend M."/>
            <person name="Barry K.W."/>
            <person name="Binder M."/>
            <person name="Choi C."/>
            <person name="Clum A."/>
            <person name="Copeland A."/>
            <person name="Grisel N."/>
            <person name="Haridas S."/>
            <person name="Kipfer T."/>
            <person name="LaButti K."/>
            <person name="Lindquist E."/>
            <person name="Lipzen A."/>
            <person name="Maire R."/>
            <person name="Meier B."/>
            <person name="Mihaltcheva S."/>
            <person name="Molinier V."/>
            <person name="Murat C."/>
            <person name="Poggeler S."/>
            <person name="Quandt C.A."/>
            <person name="Sperisen C."/>
            <person name="Tritt A."/>
            <person name="Tisserant E."/>
            <person name="Crous P.W."/>
            <person name="Henrissat B."/>
            <person name="Nehls U."/>
            <person name="Egli S."/>
            <person name="Spatafora J.W."/>
            <person name="Grigoriev I.V."/>
            <person name="Martin F.M."/>
        </authorList>
    </citation>
    <scope>NUCLEOTIDE SEQUENCE [LARGE SCALE GENOMIC DNA]</scope>
    <source>
        <strain evidence="2 3">CBS 459.81</strain>
    </source>
</reference>
<feature type="region of interest" description="Disordered" evidence="1">
    <location>
        <begin position="31"/>
        <end position="101"/>
    </location>
</feature>
<protein>
    <submittedName>
        <fullName evidence="2">Uncharacterized protein</fullName>
    </submittedName>
</protein>
<name>A0A8E2EJM6_9PEZI</name>
<proteinExistence type="predicted"/>
<evidence type="ECO:0000313" key="3">
    <source>
        <dbReference type="Proteomes" id="UP000250266"/>
    </source>
</evidence>
<feature type="compositionally biased region" description="Basic residues" evidence="1">
    <location>
        <begin position="71"/>
        <end position="81"/>
    </location>
</feature>
<dbReference type="Proteomes" id="UP000250266">
    <property type="component" value="Unassembled WGS sequence"/>
</dbReference>
<evidence type="ECO:0000256" key="1">
    <source>
        <dbReference type="SAM" id="MobiDB-lite"/>
    </source>
</evidence>
<feature type="compositionally biased region" description="Polar residues" evidence="1">
    <location>
        <begin position="32"/>
        <end position="41"/>
    </location>
</feature>
<sequence>MCYHRLYIFTTCGHSSFALHPLPPCPTARVQMRQTQNQPLDSSKPLPIARAPQPPTSPTSPNSSTFLAHSPSRKGKGKGKGKGPIFSTPDRSPASGEDLSVKCTGPQSHPFQSFRINRICAVCARRRDVLLAEAEEGKGVKFEDWKWKVKYQSPRSGEGKWIDWSGVGEVMGSWVGGWGGFGGHGERSPWTAVLRETSLTPAPGEKDEGEGVAG</sequence>
<accession>A0A8E2EJM6</accession>
<organism evidence="2 3">
    <name type="scientific">Lepidopterella palustris CBS 459.81</name>
    <dbReference type="NCBI Taxonomy" id="1314670"/>
    <lineage>
        <taxon>Eukaryota</taxon>
        <taxon>Fungi</taxon>
        <taxon>Dikarya</taxon>
        <taxon>Ascomycota</taxon>
        <taxon>Pezizomycotina</taxon>
        <taxon>Dothideomycetes</taxon>
        <taxon>Pleosporomycetidae</taxon>
        <taxon>Mytilinidiales</taxon>
        <taxon>Argynnaceae</taxon>
        <taxon>Lepidopterella</taxon>
    </lineage>
</organism>
<dbReference type="OrthoDB" id="3927958at2759"/>
<keyword evidence="3" id="KW-1185">Reference proteome</keyword>
<dbReference type="AlphaFoldDB" id="A0A8E2EJM6"/>
<dbReference type="EMBL" id="KV744824">
    <property type="protein sequence ID" value="OCK85131.1"/>
    <property type="molecule type" value="Genomic_DNA"/>
</dbReference>
<gene>
    <name evidence="2" type="ORF">K432DRAFT_377971</name>
</gene>
<evidence type="ECO:0000313" key="2">
    <source>
        <dbReference type="EMBL" id="OCK85131.1"/>
    </source>
</evidence>